<proteinExistence type="predicted"/>
<keyword evidence="3" id="KW-1185">Reference proteome</keyword>
<accession>A0AAV9Z546</accession>
<feature type="region of interest" description="Disordered" evidence="1">
    <location>
        <begin position="270"/>
        <end position="317"/>
    </location>
</feature>
<comment type="caution">
    <text evidence="2">The sequence shown here is derived from an EMBL/GenBank/DDBJ whole genome shotgun (WGS) entry which is preliminary data.</text>
</comment>
<dbReference type="Proteomes" id="UP001362999">
    <property type="component" value="Unassembled WGS sequence"/>
</dbReference>
<evidence type="ECO:0000256" key="1">
    <source>
        <dbReference type="SAM" id="MobiDB-lite"/>
    </source>
</evidence>
<dbReference type="AlphaFoldDB" id="A0AAV9Z546"/>
<dbReference type="EMBL" id="JAWWNJ010000210">
    <property type="protein sequence ID" value="KAK6971497.1"/>
    <property type="molecule type" value="Genomic_DNA"/>
</dbReference>
<sequence>MDQYLADLDTAIANLLDAFDAVEPLRILTKIKLHLCAHIPSDVPRFGPLIRSSTEIYKAYNGAPSRDISKKFVAMGRVKHLLSGGFWEESPGKWTQSGVAVQETLQTGAILQRHLGWVPQRKSKYGTIVPLSLKRKPPIKWKDSAAACHSNLAPKEKGWSVGRSLSTMDGDEVSVSSWVVAKHNGRTVFGRSYELLVGVQHFVTLEQFMVASELHPIFRFIPLQHDCCMGHCKPAVVEKQMQERQETTQDRSLIKHTDDDHFILNMGRAPSCARASRDKGRKKTAEKRRETAAARRRIAQTAADEAREQKSLRKRPKMHLVGGVPYIA</sequence>
<evidence type="ECO:0000313" key="3">
    <source>
        <dbReference type="Proteomes" id="UP001362999"/>
    </source>
</evidence>
<evidence type="ECO:0000313" key="2">
    <source>
        <dbReference type="EMBL" id="KAK6971497.1"/>
    </source>
</evidence>
<name>A0AAV9Z546_9AGAR</name>
<protein>
    <submittedName>
        <fullName evidence="2">Uncharacterized protein</fullName>
    </submittedName>
</protein>
<reference evidence="2 3" key="1">
    <citation type="journal article" date="2024" name="J Genomics">
        <title>Draft genome sequencing and assembly of Favolaschia claudopus CIRM-BRFM 2984 isolated from oak limbs.</title>
        <authorList>
            <person name="Navarro D."/>
            <person name="Drula E."/>
            <person name="Chaduli D."/>
            <person name="Cazenave R."/>
            <person name="Ahrendt S."/>
            <person name="Wang J."/>
            <person name="Lipzen A."/>
            <person name="Daum C."/>
            <person name="Barry K."/>
            <person name="Grigoriev I.V."/>
            <person name="Favel A."/>
            <person name="Rosso M.N."/>
            <person name="Martin F."/>
        </authorList>
    </citation>
    <scope>NUCLEOTIDE SEQUENCE [LARGE SCALE GENOMIC DNA]</scope>
    <source>
        <strain evidence="2 3">CIRM-BRFM 2984</strain>
    </source>
</reference>
<organism evidence="2 3">
    <name type="scientific">Favolaschia claudopus</name>
    <dbReference type="NCBI Taxonomy" id="2862362"/>
    <lineage>
        <taxon>Eukaryota</taxon>
        <taxon>Fungi</taxon>
        <taxon>Dikarya</taxon>
        <taxon>Basidiomycota</taxon>
        <taxon>Agaricomycotina</taxon>
        <taxon>Agaricomycetes</taxon>
        <taxon>Agaricomycetidae</taxon>
        <taxon>Agaricales</taxon>
        <taxon>Marasmiineae</taxon>
        <taxon>Mycenaceae</taxon>
        <taxon>Favolaschia</taxon>
    </lineage>
</organism>
<gene>
    <name evidence="2" type="ORF">R3P38DRAFT_3336712</name>
</gene>